<dbReference type="EC" id="2.1.1.37" evidence="8"/>
<dbReference type="Pfam" id="PF00145">
    <property type="entry name" value="DNA_methylase"/>
    <property type="match status" value="1"/>
</dbReference>
<dbReference type="HOGENOM" id="CLU_006958_2_4_7"/>
<dbReference type="eggNOG" id="COG0270">
    <property type="taxonomic scope" value="Bacteria"/>
</dbReference>
<dbReference type="AlphaFoldDB" id="L7UBM5"/>
<evidence type="ECO:0000256" key="8">
    <source>
        <dbReference type="RuleBase" id="RU000417"/>
    </source>
</evidence>
<feature type="compositionally biased region" description="Basic and acidic residues" evidence="9">
    <location>
        <begin position="446"/>
        <end position="462"/>
    </location>
</feature>
<dbReference type="PATRIC" id="fig|1278073.3.peg.4206"/>
<dbReference type="Gene3D" id="3.90.120.10">
    <property type="entry name" value="DNA Methylase, subunit A, domain 2"/>
    <property type="match status" value="1"/>
</dbReference>
<dbReference type="Gene3D" id="3.40.50.150">
    <property type="entry name" value="Vaccinia Virus protein VP39"/>
    <property type="match status" value="1"/>
</dbReference>
<keyword evidence="3 6" id="KW-0949">S-adenosyl-L-methionine</keyword>
<proteinExistence type="inferred from homology"/>
<dbReference type="PROSITE" id="PS51679">
    <property type="entry name" value="SAM_MT_C5"/>
    <property type="match status" value="1"/>
</dbReference>
<evidence type="ECO:0000313" key="10">
    <source>
        <dbReference type="EMBL" id="AGC45433.1"/>
    </source>
</evidence>
<dbReference type="PANTHER" id="PTHR10629">
    <property type="entry name" value="CYTOSINE-SPECIFIC METHYLTRANSFERASE"/>
    <property type="match status" value="1"/>
</dbReference>
<evidence type="ECO:0000256" key="2">
    <source>
        <dbReference type="ARBA" id="ARBA00022679"/>
    </source>
</evidence>
<dbReference type="REBASE" id="59005">
    <property type="entry name" value="M.Mst14675ORF4133P"/>
</dbReference>
<evidence type="ECO:0000256" key="9">
    <source>
        <dbReference type="SAM" id="MobiDB-lite"/>
    </source>
</evidence>
<protein>
    <recommendedName>
        <fullName evidence="8">Cytosine-specific methyltransferase</fullName>
        <ecNumber evidence="8">2.1.1.37</ecNumber>
    </recommendedName>
</protein>
<evidence type="ECO:0000256" key="4">
    <source>
        <dbReference type="ARBA" id="ARBA00022747"/>
    </source>
</evidence>
<dbReference type="InterPro" id="IPR050390">
    <property type="entry name" value="C5-Methyltransferase"/>
</dbReference>
<keyword evidence="1 6" id="KW-0489">Methyltransferase</keyword>
<keyword evidence="4" id="KW-0680">Restriction system</keyword>
<dbReference type="InterPro" id="IPR031303">
    <property type="entry name" value="C5_meth_CS"/>
</dbReference>
<dbReference type="PANTHER" id="PTHR10629:SF52">
    <property type="entry name" value="DNA (CYTOSINE-5)-METHYLTRANSFERASE 1"/>
    <property type="match status" value="1"/>
</dbReference>
<evidence type="ECO:0000313" key="11">
    <source>
        <dbReference type="Proteomes" id="UP000011131"/>
    </source>
</evidence>
<dbReference type="InterPro" id="IPR018117">
    <property type="entry name" value="C5_DNA_meth_AS"/>
</dbReference>
<dbReference type="SUPFAM" id="SSF53335">
    <property type="entry name" value="S-adenosyl-L-methionine-dependent methyltransferases"/>
    <property type="match status" value="1"/>
</dbReference>
<reference evidence="10 11" key="1">
    <citation type="journal article" date="2013" name="Genome Announc.">
        <title>Complete genome sequence of Myxococcus stipitatus strain DSM 14675, a fruiting myxobacterium.</title>
        <authorList>
            <person name="Huntley S."/>
            <person name="Kneip S."/>
            <person name="Treuner-Lange A."/>
            <person name="Sogaard-Andersen L."/>
        </authorList>
    </citation>
    <scope>NUCLEOTIDE SEQUENCE [LARGE SCALE GENOMIC DNA]</scope>
    <source>
        <strain evidence="11">DSM 14675 / JCM 12634 / Mx s8</strain>
    </source>
</reference>
<dbReference type="GO" id="GO:0003886">
    <property type="term" value="F:DNA (cytosine-5-)-methyltransferase activity"/>
    <property type="evidence" value="ECO:0007669"/>
    <property type="project" value="UniProtKB-EC"/>
</dbReference>
<dbReference type="GO" id="GO:0009307">
    <property type="term" value="P:DNA restriction-modification system"/>
    <property type="evidence" value="ECO:0007669"/>
    <property type="project" value="UniProtKB-KW"/>
</dbReference>
<feature type="region of interest" description="Disordered" evidence="9">
    <location>
        <begin position="405"/>
        <end position="470"/>
    </location>
</feature>
<dbReference type="Proteomes" id="UP000011131">
    <property type="component" value="Chromosome"/>
</dbReference>
<comment type="catalytic activity">
    <reaction evidence="5 8">
        <text>a 2'-deoxycytidine in DNA + S-adenosyl-L-methionine = a 5-methyl-2'-deoxycytidine in DNA + S-adenosyl-L-homocysteine + H(+)</text>
        <dbReference type="Rhea" id="RHEA:13681"/>
        <dbReference type="Rhea" id="RHEA-COMP:11369"/>
        <dbReference type="Rhea" id="RHEA-COMP:11370"/>
        <dbReference type="ChEBI" id="CHEBI:15378"/>
        <dbReference type="ChEBI" id="CHEBI:57856"/>
        <dbReference type="ChEBI" id="CHEBI:59789"/>
        <dbReference type="ChEBI" id="CHEBI:85452"/>
        <dbReference type="ChEBI" id="CHEBI:85454"/>
        <dbReference type="EC" id="2.1.1.37"/>
    </reaction>
</comment>
<dbReference type="InterPro" id="IPR029063">
    <property type="entry name" value="SAM-dependent_MTases_sf"/>
</dbReference>
<feature type="compositionally biased region" description="Basic and acidic residues" evidence="9">
    <location>
        <begin position="405"/>
        <end position="422"/>
    </location>
</feature>
<gene>
    <name evidence="10" type="ordered locus">MYSTI_04133</name>
</gene>
<dbReference type="STRING" id="1278073.MYSTI_04133"/>
<evidence type="ECO:0000256" key="1">
    <source>
        <dbReference type="ARBA" id="ARBA00022603"/>
    </source>
</evidence>
<dbReference type="OrthoDB" id="9813719at2"/>
<dbReference type="PROSITE" id="PS00094">
    <property type="entry name" value="C5_MTASE_1"/>
    <property type="match status" value="1"/>
</dbReference>
<keyword evidence="2 6" id="KW-0808">Transferase</keyword>
<dbReference type="NCBIfam" id="TIGR00675">
    <property type="entry name" value="dcm"/>
    <property type="match status" value="1"/>
</dbReference>
<comment type="similarity">
    <text evidence="6 7">Belongs to the class I-like SAM-binding methyltransferase superfamily. C5-methyltransferase family.</text>
</comment>
<organism evidence="10 11">
    <name type="scientific">Myxococcus stipitatus (strain DSM 14675 / JCM 12634 / Mx s8)</name>
    <dbReference type="NCBI Taxonomy" id="1278073"/>
    <lineage>
        <taxon>Bacteria</taxon>
        <taxon>Pseudomonadati</taxon>
        <taxon>Myxococcota</taxon>
        <taxon>Myxococcia</taxon>
        <taxon>Myxococcales</taxon>
        <taxon>Cystobacterineae</taxon>
        <taxon>Myxococcaceae</taxon>
        <taxon>Myxococcus</taxon>
    </lineage>
</organism>
<dbReference type="RefSeq" id="WP_015349693.1">
    <property type="nucleotide sequence ID" value="NC_020126.1"/>
</dbReference>
<evidence type="ECO:0000256" key="5">
    <source>
        <dbReference type="ARBA" id="ARBA00047422"/>
    </source>
</evidence>
<dbReference type="PRINTS" id="PR00105">
    <property type="entry name" value="C5METTRFRASE"/>
</dbReference>
<dbReference type="EMBL" id="CP004025">
    <property type="protein sequence ID" value="AGC45433.1"/>
    <property type="molecule type" value="Genomic_DNA"/>
</dbReference>
<sequence>MRRPVGIDLFAGAGGMSLGFEQAGFDVRAAVEVDPVHAAVHTFNFPECAVLPRSASEVTAAEIRAAAGLGKSPVDCVFGGPPCQGFSLMGQRALEDPRNALVLEFVRLVAELEARTFVFENVKGLTVGNHRRFLDELVRAFDDVGYEARMPWQVLDAASYGVPQHRERLILLGVRKGGTLPRYPAPTTTPADWERDLVAPPSGPTCREALGDLPDADAFEALMDGDSVAMPRPRKPSRYAAQLRCLADEDWHLGYMRRWDPGLLTSSWRTTHTPISRQRFAETAPGSTEPISRFYKLAPEGLSNTLRAGTDGARGAFTSPRPIHYEHARCVTVREMARLHGFPDWFRFQGTKWHGARQIGNAVPPPLARAIASEVVSSLRLKPSRPQRVLDLGDTALLSMDVSEASRHFGVEPPRTSRDRKSGQRKRSQHETEAARLAAMEGSRGQSRDRSESLPGPHRADLPRPVQARG</sequence>
<evidence type="ECO:0000256" key="7">
    <source>
        <dbReference type="RuleBase" id="RU000416"/>
    </source>
</evidence>
<name>L7UBM5_MYXSD</name>
<evidence type="ECO:0000256" key="6">
    <source>
        <dbReference type="PROSITE-ProRule" id="PRU01016"/>
    </source>
</evidence>
<evidence type="ECO:0000256" key="3">
    <source>
        <dbReference type="ARBA" id="ARBA00022691"/>
    </source>
</evidence>
<dbReference type="PROSITE" id="PS00095">
    <property type="entry name" value="C5_MTASE_2"/>
    <property type="match status" value="1"/>
</dbReference>
<keyword evidence="11" id="KW-1185">Reference proteome</keyword>
<accession>L7UBM5</accession>
<dbReference type="KEGG" id="msd:MYSTI_04133"/>
<dbReference type="InterPro" id="IPR001525">
    <property type="entry name" value="C5_MeTfrase"/>
</dbReference>
<feature type="active site" evidence="6">
    <location>
        <position position="83"/>
    </location>
</feature>
<dbReference type="GO" id="GO:0032259">
    <property type="term" value="P:methylation"/>
    <property type="evidence" value="ECO:0007669"/>
    <property type="project" value="UniProtKB-KW"/>
</dbReference>